<keyword evidence="1" id="KW-0694">RNA-binding</keyword>
<dbReference type="Pfam" id="PF00076">
    <property type="entry name" value="RRM_1"/>
    <property type="match status" value="1"/>
</dbReference>
<evidence type="ECO:0000259" key="3">
    <source>
        <dbReference type="SMART" id="SM00360"/>
    </source>
</evidence>
<evidence type="ECO:0000256" key="1">
    <source>
        <dbReference type="ARBA" id="ARBA00022884"/>
    </source>
</evidence>
<feature type="compositionally biased region" description="Basic and acidic residues" evidence="2">
    <location>
        <begin position="26"/>
        <end position="42"/>
    </location>
</feature>
<dbReference type="InterPro" id="IPR012677">
    <property type="entry name" value="Nucleotide-bd_a/b_plait_sf"/>
</dbReference>
<comment type="caution">
    <text evidence="4">The sequence shown here is derived from an EMBL/GenBank/DDBJ whole genome shotgun (WGS) entry which is preliminary data.</text>
</comment>
<name>A0A8S1F1F0_9PELO</name>
<dbReference type="EMBL" id="CADEPM010000009">
    <property type="protein sequence ID" value="CAB3409743.1"/>
    <property type="molecule type" value="Genomic_DNA"/>
</dbReference>
<dbReference type="GO" id="GO:0005634">
    <property type="term" value="C:nucleus"/>
    <property type="evidence" value="ECO:0007669"/>
    <property type="project" value="TreeGrafter"/>
</dbReference>
<dbReference type="PANTHER" id="PTHR19965">
    <property type="entry name" value="RNA AND EXPORT FACTOR BINDING PROTEIN"/>
    <property type="match status" value="1"/>
</dbReference>
<evidence type="ECO:0000313" key="5">
    <source>
        <dbReference type="Proteomes" id="UP000494206"/>
    </source>
</evidence>
<reference evidence="4 5" key="1">
    <citation type="submission" date="2020-04" db="EMBL/GenBank/DDBJ databases">
        <authorList>
            <person name="Laetsch R D."/>
            <person name="Stevens L."/>
            <person name="Kumar S."/>
            <person name="Blaxter L. M."/>
        </authorList>
    </citation>
    <scope>NUCLEOTIDE SEQUENCE [LARGE SCALE GENOMIC DNA]</scope>
</reference>
<dbReference type="Proteomes" id="UP000494206">
    <property type="component" value="Unassembled WGS sequence"/>
</dbReference>
<dbReference type="PANTHER" id="PTHR19965:SF21">
    <property type="entry name" value="RRM DOMAIN-CONTAINING PROTEIN"/>
    <property type="match status" value="1"/>
</dbReference>
<accession>A0A8S1F1F0</accession>
<gene>
    <name evidence="4" type="ORF">CBOVIS_LOCUS11358</name>
</gene>
<evidence type="ECO:0000256" key="2">
    <source>
        <dbReference type="SAM" id="MobiDB-lite"/>
    </source>
</evidence>
<sequence length="188" mass="21159">MYADEIEKERKITSTYGRSKSSRGGIDGKWKHDMFQKNDRKPNPQIRRKSTLPARNITVSSIRGVRHVTPTVVLPAGPSTLFISNLASTVTQEDLEELFQEFDPEVVTLHHDAAGNSLGTADLVVPSEKVAIIKKQFEGVMLDGQEFDILETNVPKQTSVFDRIQKVDRKPMKARIRLSGNPKVKRSF</sequence>
<dbReference type="InterPro" id="IPR035979">
    <property type="entry name" value="RBD_domain_sf"/>
</dbReference>
<feature type="domain" description="RRM" evidence="3">
    <location>
        <begin position="80"/>
        <end position="150"/>
    </location>
</feature>
<dbReference type="AlphaFoldDB" id="A0A8S1F1F0"/>
<feature type="compositionally biased region" description="Basic and acidic residues" evidence="2">
    <location>
        <begin position="1"/>
        <end position="12"/>
    </location>
</feature>
<dbReference type="InterPro" id="IPR000504">
    <property type="entry name" value="RRM_dom"/>
</dbReference>
<dbReference type="GO" id="GO:0006406">
    <property type="term" value="P:mRNA export from nucleus"/>
    <property type="evidence" value="ECO:0007669"/>
    <property type="project" value="TreeGrafter"/>
</dbReference>
<dbReference type="SUPFAM" id="SSF54928">
    <property type="entry name" value="RNA-binding domain, RBD"/>
    <property type="match status" value="1"/>
</dbReference>
<organism evidence="4 5">
    <name type="scientific">Caenorhabditis bovis</name>
    <dbReference type="NCBI Taxonomy" id="2654633"/>
    <lineage>
        <taxon>Eukaryota</taxon>
        <taxon>Metazoa</taxon>
        <taxon>Ecdysozoa</taxon>
        <taxon>Nematoda</taxon>
        <taxon>Chromadorea</taxon>
        <taxon>Rhabditida</taxon>
        <taxon>Rhabditina</taxon>
        <taxon>Rhabditomorpha</taxon>
        <taxon>Rhabditoidea</taxon>
        <taxon>Rhabditidae</taxon>
        <taxon>Peloderinae</taxon>
        <taxon>Caenorhabditis</taxon>
    </lineage>
</organism>
<dbReference type="GO" id="GO:0003729">
    <property type="term" value="F:mRNA binding"/>
    <property type="evidence" value="ECO:0007669"/>
    <property type="project" value="TreeGrafter"/>
</dbReference>
<dbReference type="OrthoDB" id="1049195at2759"/>
<dbReference type="SMART" id="SM00360">
    <property type="entry name" value="RRM"/>
    <property type="match status" value="1"/>
</dbReference>
<evidence type="ECO:0000313" key="4">
    <source>
        <dbReference type="EMBL" id="CAB3409743.1"/>
    </source>
</evidence>
<protein>
    <recommendedName>
        <fullName evidence="3">RRM domain-containing protein</fullName>
    </recommendedName>
</protein>
<dbReference type="Gene3D" id="3.30.70.330">
    <property type="match status" value="1"/>
</dbReference>
<dbReference type="InterPro" id="IPR051229">
    <property type="entry name" value="ALYREF_mRNA_export"/>
</dbReference>
<keyword evidence="5" id="KW-1185">Reference proteome</keyword>
<proteinExistence type="predicted"/>
<feature type="region of interest" description="Disordered" evidence="2">
    <location>
        <begin position="1"/>
        <end position="50"/>
    </location>
</feature>